<dbReference type="RefSeq" id="WP_343954860.1">
    <property type="nucleotide sequence ID" value="NZ_BAAAHQ010000051.1"/>
</dbReference>
<dbReference type="PANTHER" id="PTHR36978:SF4">
    <property type="entry name" value="P-LOOP CONTAINING NUCLEOSIDE TRIPHOSPHATE HYDROLASE PROTEIN"/>
    <property type="match status" value="1"/>
</dbReference>
<dbReference type="InterPro" id="IPR040632">
    <property type="entry name" value="Sulfotransfer_4"/>
</dbReference>
<dbReference type="Pfam" id="PF17784">
    <property type="entry name" value="Sulfotransfer_4"/>
    <property type="match status" value="1"/>
</dbReference>
<accession>A0ABP4BLU2</accession>
<gene>
    <name evidence="1" type="ORF">GCM10009560_72760</name>
</gene>
<comment type="caution">
    <text evidence="1">The sequence shown here is derived from an EMBL/GenBank/DDBJ whole genome shotgun (WGS) entry which is preliminary data.</text>
</comment>
<dbReference type="Proteomes" id="UP001501578">
    <property type="component" value="Unassembled WGS sequence"/>
</dbReference>
<dbReference type="Gene3D" id="3.40.50.300">
    <property type="entry name" value="P-loop containing nucleotide triphosphate hydrolases"/>
    <property type="match status" value="1"/>
</dbReference>
<keyword evidence="2" id="KW-1185">Reference proteome</keyword>
<evidence type="ECO:0000313" key="1">
    <source>
        <dbReference type="EMBL" id="GAA0951719.1"/>
    </source>
</evidence>
<dbReference type="InterPro" id="IPR027417">
    <property type="entry name" value="P-loop_NTPase"/>
</dbReference>
<name>A0ABP4BLU2_9ACTN</name>
<dbReference type="EMBL" id="BAAAHQ010000051">
    <property type="protein sequence ID" value="GAA0951719.1"/>
    <property type="molecule type" value="Genomic_DNA"/>
</dbReference>
<organism evidence="1 2">
    <name type="scientific">Nonomuraea longicatena</name>
    <dbReference type="NCBI Taxonomy" id="83682"/>
    <lineage>
        <taxon>Bacteria</taxon>
        <taxon>Bacillati</taxon>
        <taxon>Actinomycetota</taxon>
        <taxon>Actinomycetes</taxon>
        <taxon>Streptosporangiales</taxon>
        <taxon>Streptosporangiaceae</taxon>
        <taxon>Nonomuraea</taxon>
    </lineage>
</organism>
<sequence length="219" mass="24489">MLDVIGAGLPRTGTLTLKAALERLGFGPCYHMFEIFDHLELIDRWLPEPPGDPDGWARVFEGYRSVADWPAGFFWQPLADSFPEAKIVLTVRDVDRWYVSFQGMLRARHASMSDGPFERSFLRITPLLETMARTTFGTVEPFPDWLPGREQAAAAFHRHVARVVASLPANRLLVFDVREGWGPLCAFLGVPVPVGEPFPRLNDMDALEQRLGRLNGGGG</sequence>
<dbReference type="SUPFAM" id="SSF52540">
    <property type="entry name" value="P-loop containing nucleoside triphosphate hydrolases"/>
    <property type="match status" value="1"/>
</dbReference>
<evidence type="ECO:0000313" key="2">
    <source>
        <dbReference type="Proteomes" id="UP001501578"/>
    </source>
</evidence>
<protein>
    <submittedName>
        <fullName evidence="1">Sulfotransferase family protein</fullName>
    </submittedName>
</protein>
<reference evidence="2" key="1">
    <citation type="journal article" date="2019" name="Int. J. Syst. Evol. Microbiol.">
        <title>The Global Catalogue of Microorganisms (GCM) 10K type strain sequencing project: providing services to taxonomists for standard genome sequencing and annotation.</title>
        <authorList>
            <consortium name="The Broad Institute Genomics Platform"/>
            <consortium name="The Broad Institute Genome Sequencing Center for Infectious Disease"/>
            <person name="Wu L."/>
            <person name="Ma J."/>
        </authorList>
    </citation>
    <scope>NUCLEOTIDE SEQUENCE [LARGE SCALE GENOMIC DNA]</scope>
    <source>
        <strain evidence="2">JCM 11136</strain>
    </source>
</reference>
<proteinExistence type="predicted"/>
<dbReference type="PANTHER" id="PTHR36978">
    <property type="entry name" value="P-LOOP CONTAINING NUCLEOTIDE TRIPHOSPHATE HYDROLASE"/>
    <property type="match status" value="1"/>
</dbReference>